<sequence length="378" mass="41425">MLLSLNTAQRNTVERFAEIGQHIAHAQQPGQQGFDWASWNLLRQQGLWQLIVAPAQGGSGEDWWCFSYVLEALARTCRSPALILSIIAQAGMVRALAIYGSPSQRNRYLSAILKGEPSATGIAEPTTGTDVRSINTLLTPEGNGFLLNGTKFNIAHAPLARFTLVVAKLADGEQRSTTLVLLDNDQAGVTCTGMDQKLGLMQLPTGSLQFDQVRIESHQLLGKPKEGLGNLINIISLGRLYYGLVAAAILTPLFHEAVSYARKRQSFDSAIDQHQYVQQRLVDMKIGMERNRWMAYGALGQLLEGHPEAWMSCSISKLSGVDDLVNSATGLLRMFGSLGYHSGPVSDFLRDALGFCSVGGTEEMHRKNIFNQITRLTH</sequence>
<feature type="domain" description="Acyl-CoA dehydrogenase/oxidase C-terminal" evidence="5">
    <location>
        <begin position="226"/>
        <end position="372"/>
    </location>
</feature>
<dbReference type="Pfam" id="PF02771">
    <property type="entry name" value="Acyl-CoA_dh_N"/>
    <property type="match status" value="1"/>
</dbReference>
<dbReference type="InterPro" id="IPR036250">
    <property type="entry name" value="AcylCo_DH-like_C"/>
</dbReference>
<comment type="similarity">
    <text evidence="2">Belongs to the acyl-CoA dehydrogenase family.</text>
</comment>
<keyword evidence="3" id="KW-0285">Flavoprotein</keyword>
<feature type="domain" description="Acyl-CoA dehydrogenase/oxidase N-terminal" evidence="7">
    <location>
        <begin position="9"/>
        <end position="116"/>
    </location>
</feature>
<keyword evidence="4" id="KW-0274">FAD</keyword>
<evidence type="ECO:0000313" key="8">
    <source>
        <dbReference type="EMBL" id="RAM62612.1"/>
    </source>
</evidence>
<dbReference type="PANTHER" id="PTHR43884:SF12">
    <property type="entry name" value="ISOVALERYL-COA DEHYDROGENASE, MITOCHONDRIAL-RELATED"/>
    <property type="match status" value="1"/>
</dbReference>
<dbReference type="InterPro" id="IPR009100">
    <property type="entry name" value="AcylCoA_DH/oxidase_NM_dom_sf"/>
</dbReference>
<dbReference type="Proteomes" id="UP000248631">
    <property type="component" value="Unassembled WGS sequence"/>
</dbReference>
<evidence type="ECO:0000256" key="4">
    <source>
        <dbReference type="ARBA" id="ARBA00022827"/>
    </source>
</evidence>
<gene>
    <name evidence="8" type="ORF">RB24_20065</name>
</gene>
<evidence type="ECO:0000259" key="6">
    <source>
        <dbReference type="Pfam" id="PF02770"/>
    </source>
</evidence>
<evidence type="ECO:0000256" key="2">
    <source>
        <dbReference type="ARBA" id="ARBA00009347"/>
    </source>
</evidence>
<dbReference type="Gene3D" id="2.40.110.10">
    <property type="entry name" value="Butyryl-CoA Dehydrogenase, subunit A, domain 2"/>
    <property type="match status" value="1"/>
</dbReference>
<organism evidence="8 9">
    <name type="scientific">Herbaspirillum rubrisubalbicans</name>
    <dbReference type="NCBI Taxonomy" id="80842"/>
    <lineage>
        <taxon>Bacteria</taxon>
        <taxon>Pseudomonadati</taxon>
        <taxon>Pseudomonadota</taxon>
        <taxon>Betaproteobacteria</taxon>
        <taxon>Burkholderiales</taxon>
        <taxon>Oxalobacteraceae</taxon>
        <taxon>Herbaspirillum</taxon>
    </lineage>
</organism>
<evidence type="ECO:0000259" key="5">
    <source>
        <dbReference type="Pfam" id="PF00441"/>
    </source>
</evidence>
<evidence type="ECO:0000256" key="3">
    <source>
        <dbReference type="ARBA" id="ARBA00022630"/>
    </source>
</evidence>
<dbReference type="SUPFAM" id="SSF47203">
    <property type="entry name" value="Acyl-CoA dehydrogenase C-terminal domain-like"/>
    <property type="match status" value="1"/>
</dbReference>
<dbReference type="Gene3D" id="1.10.540.10">
    <property type="entry name" value="Acyl-CoA dehydrogenase/oxidase, N-terminal domain"/>
    <property type="match status" value="1"/>
</dbReference>
<dbReference type="Pfam" id="PF02770">
    <property type="entry name" value="Acyl-CoA_dh_M"/>
    <property type="match status" value="1"/>
</dbReference>
<dbReference type="InterPro" id="IPR046373">
    <property type="entry name" value="Acyl-CoA_Oxase/DH_mid-dom_sf"/>
</dbReference>
<dbReference type="InterPro" id="IPR006091">
    <property type="entry name" value="Acyl-CoA_Oxase/DH_mid-dom"/>
</dbReference>
<comment type="cofactor">
    <cofactor evidence="1">
        <name>FAD</name>
        <dbReference type="ChEBI" id="CHEBI:57692"/>
    </cofactor>
</comment>
<dbReference type="Gene3D" id="1.20.140.10">
    <property type="entry name" value="Butyryl-CoA Dehydrogenase, subunit A, domain 3"/>
    <property type="match status" value="1"/>
</dbReference>
<dbReference type="PANTHER" id="PTHR43884">
    <property type="entry name" value="ACYL-COA DEHYDROGENASE"/>
    <property type="match status" value="1"/>
</dbReference>
<dbReference type="InterPro" id="IPR009075">
    <property type="entry name" value="AcylCo_DH/oxidase_C"/>
</dbReference>
<dbReference type="CDD" id="cd00567">
    <property type="entry name" value="ACAD"/>
    <property type="match status" value="1"/>
</dbReference>
<dbReference type="EMBL" id="JUGD01000025">
    <property type="protein sequence ID" value="RAM62612.1"/>
    <property type="molecule type" value="Genomic_DNA"/>
</dbReference>
<dbReference type="InterPro" id="IPR013786">
    <property type="entry name" value="AcylCoA_DH/ox_N"/>
</dbReference>
<proteinExistence type="inferred from homology"/>
<dbReference type="Pfam" id="PF00441">
    <property type="entry name" value="Acyl-CoA_dh_1"/>
    <property type="match status" value="1"/>
</dbReference>
<comment type="caution">
    <text evidence="8">The sequence shown here is derived from an EMBL/GenBank/DDBJ whole genome shotgun (WGS) entry which is preliminary data.</text>
</comment>
<evidence type="ECO:0000259" key="7">
    <source>
        <dbReference type="Pfam" id="PF02771"/>
    </source>
</evidence>
<reference evidence="8 9" key="1">
    <citation type="submission" date="2014-12" db="EMBL/GenBank/DDBJ databases">
        <title>Complete genome sequence of Herbaspirillum rubrisubalbicans Os38.</title>
        <authorList>
            <person name="Chen M."/>
            <person name="An Q."/>
        </authorList>
    </citation>
    <scope>NUCLEOTIDE SEQUENCE [LARGE SCALE GENOMIC DNA]</scope>
    <source>
        <strain evidence="8 9">Os38</strain>
    </source>
</reference>
<dbReference type="InterPro" id="IPR037069">
    <property type="entry name" value="AcylCoA_DH/ox_N_sf"/>
</dbReference>
<dbReference type="RefSeq" id="WP_044531708.1">
    <property type="nucleotide sequence ID" value="NZ_JUGD01000025.1"/>
</dbReference>
<accession>A0ABX9BXE1</accession>
<evidence type="ECO:0000313" key="9">
    <source>
        <dbReference type="Proteomes" id="UP000248631"/>
    </source>
</evidence>
<name>A0ABX9BXE1_9BURK</name>
<evidence type="ECO:0000256" key="1">
    <source>
        <dbReference type="ARBA" id="ARBA00001974"/>
    </source>
</evidence>
<protein>
    <submittedName>
        <fullName evidence="8">Acyl-CoA dehydrogenase</fullName>
    </submittedName>
</protein>
<keyword evidence="9" id="KW-1185">Reference proteome</keyword>
<feature type="domain" description="Acyl-CoA oxidase/dehydrogenase middle" evidence="6">
    <location>
        <begin position="119"/>
        <end position="213"/>
    </location>
</feature>
<dbReference type="SUPFAM" id="SSF56645">
    <property type="entry name" value="Acyl-CoA dehydrogenase NM domain-like"/>
    <property type="match status" value="1"/>
</dbReference>